<dbReference type="InterPro" id="IPR052587">
    <property type="entry name" value="TELO2-interacting_protein_1"/>
</dbReference>
<feature type="compositionally biased region" description="Basic and acidic residues" evidence="1">
    <location>
        <begin position="866"/>
        <end position="879"/>
    </location>
</feature>
<dbReference type="InterPro" id="IPR057567">
    <property type="entry name" value="TPR_TTI1_C"/>
</dbReference>
<evidence type="ECO:0000256" key="1">
    <source>
        <dbReference type="SAM" id="MobiDB-lite"/>
    </source>
</evidence>
<dbReference type="EMBL" id="JBAHYK010000059">
    <property type="protein sequence ID" value="KAL0579443.1"/>
    <property type="molecule type" value="Genomic_DNA"/>
</dbReference>
<dbReference type="InterPro" id="IPR016024">
    <property type="entry name" value="ARM-type_fold"/>
</dbReference>
<gene>
    <name evidence="4" type="ORF">V5O48_002549</name>
</gene>
<dbReference type="PANTHER" id="PTHR18460:SF3">
    <property type="entry name" value="TELO2-INTERACTING PROTEIN 1 HOMOLOG"/>
    <property type="match status" value="1"/>
</dbReference>
<feature type="domain" description="TTI1 N-terminal TPR" evidence="2">
    <location>
        <begin position="9"/>
        <end position="372"/>
    </location>
</feature>
<accession>A0ABR3FV99</accession>
<dbReference type="PANTHER" id="PTHR18460">
    <property type="entry name" value="TEL2 INTERACTING PROTEIN 1 TTI1 FAMILY MEMBER"/>
    <property type="match status" value="1"/>
</dbReference>
<evidence type="ECO:0000259" key="3">
    <source>
        <dbReference type="Pfam" id="PF24181"/>
    </source>
</evidence>
<evidence type="ECO:0000313" key="4">
    <source>
        <dbReference type="EMBL" id="KAL0579443.1"/>
    </source>
</evidence>
<evidence type="ECO:0000313" key="5">
    <source>
        <dbReference type="Proteomes" id="UP001465976"/>
    </source>
</evidence>
<dbReference type="InterPro" id="IPR057566">
    <property type="entry name" value="TPR_TTI1_N"/>
</dbReference>
<feature type="domain" description="TTI1 C-terminal TPR" evidence="3">
    <location>
        <begin position="802"/>
        <end position="1093"/>
    </location>
</feature>
<proteinExistence type="predicted"/>
<keyword evidence="5" id="KW-1185">Reference proteome</keyword>
<dbReference type="InterPro" id="IPR049362">
    <property type="entry name" value="TTI1_rpt"/>
</dbReference>
<dbReference type="Proteomes" id="UP001465976">
    <property type="component" value="Unassembled WGS sequence"/>
</dbReference>
<name>A0ABR3FV99_9AGAR</name>
<dbReference type="SUPFAM" id="SSF48371">
    <property type="entry name" value="ARM repeat"/>
    <property type="match status" value="1"/>
</dbReference>
<evidence type="ECO:0000259" key="2">
    <source>
        <dbReference type="Pfam" id="PF24173"/>
    </source>
</evidence>
<reference evidence="4 5" key="1">
    <citation type="submission" date="2024-02" db="EMBL/GenBank/DDBJ databases">
        <title>A draft genome for the cacao thread blight pathogen Marasmius crinis-equi.</title>
        <authorList>
            <person name="Cohen S.P."/>
            <person name="Baruah I.K."/>
            <person name="Amoako-Attah I."/>
            <person name="Bukari Y."/>
            <person name="Meinhardt L.W."/>
            <person name="Bailey B.A."/>
        </authorList>
    </citation>
    <scope>NUCLEOTIDE SEQUENCE [LARGE SCALE GENOMIC DNA]</scope>
    <source>
        <strain evidence="4 5">GH-76</strain>
    </source>
</reference>
<comment type="caution">
    <text evidence="4">The sequence shown here is derived from an EMBL/GenBank/DDBJ whole genome shotgun (WGS) entry which is preliminary data.</text>
</comment>
<dbReference type="Pfam" id="PF24181">
    <property type="entry name" value="TPR_TTI1_C"/>
    <property type="match status" value="1"/>
</dbReference>
<dbReference type="Pfam" id="PF24173">
    <property type="entry name" value="TPR_TTI1_N"/>
    <property type="match status" value="1"/>
</dbReference>
<sequence length="1129" mass="124372">MEEQTQRAFRTLKPICVSLLSTSVLAPSTIPSVLKHLAELVNTLRSIRSSGIMLNKSLISYIFFPLSSILKRNPSSAIPDQVLEKMFVALGILCDDWWWECELETWDQIFMLCGSVVGGIEAKGKGKDRDDETKAAAAQCLFALLRSRADDIGDFTPDKALQRLQNLREHATSAQFMPILGQTLNSILETAESRNMSLQKSSLDLVLVLLHLYIPDDVVSSVLPGVVSTMCKLALGANQGRGWASGEIVAQSLRIMQETIVKSIGDEVCIRDGILVSVDDLEDLTELLSDTQSRGQPKQKHPFGTIRSSSWLSGSSSQLHIALKSLAPLVKHPTASALVALANFASAVIEGTPRTLPQTQPLLLSFLLSLSSSAFERVSGTAFNALLRLLSTDSKAQLSLLQTLMRTTRDNLVALPLFLPTHADEKVEHIAGIIDTVCRLAIAGSTSAGLRTISAEIGKLLGPSGGIEKWGWSLLSVLEFVDPPVMVTRVSNSQLMLESDTSGTQFVPFPQAMLKNVNSSNTYDALVRMFHSLGHAAGDSGLSSVEWFANVGQSGRHGRAVAGIWCASKLLEGIAQVDISVEAPFPTHNLTGRSKRLEKFVRGLAKGVAQLWDTIDTDDSETHVHEEDERTNVVQHVKGLIPLHETLQITSSSTITKPRATSQPMLHKAFSLQLLSVTAGVLQSKFISLLMYTLYPVLHSIVSPLSFLSTTALASLNYITASASYASPGNLLLSNFDYVLDSISRRLSRRWLDVHATKVLVVMIHLVGNDIVERAGDVVEECFDRLDEYHGYEVIVEGIVEVLNEVIKVIKVEADGQVMPIDEEEARPLKKPGDGDEEKMNEFFAWFKKRNDPIFEEDNTDYGPAPRKDWGEGKGKGKDEDEEMAEAQAPTYSDQIPQTPPQALAKQMVTRSMYFLTHRSPVIRARILSLLTASVSVLPADALMPAIHNAWPFILNRLGDSETFVVSAAAGLVEALSFRKGSYMYRRIWDDVWPRFFTMLSKLQDADVHSALIRRGAAAVGTESIYTHSHRLYRSLLRTMTAAIRGVDAQDSSNWQVIVSFRRFLHAKASEELQQLARELYVAAGLRNTDAVWLALYSTLGQADDSTAFLQRPEWELADNVALIFRELD</sequence>
<dbReference type="Pfam" id="PF21547">
    <property type="entry name" value="TTI1"/>
    <property type="match status" value="1"/>
</dbReference>
<organism evidence="4 5">
    <name type="scientific">Marasmius crinis-equi</name>
    <dbReference type="NCBI Taxonomy" id="585013"/>
    <lineage>
        <taxon>Eukaryota</taxon>
        <taxon>Fungi</taxon>
        <taxon>Dikarya</taxon>
        <taxon>Basidiomycota</taxon>
        <taxon>Agaricomycotina</taxon>
        <taxon>Agaricomycetes</taxon>
        <taxon>Agaricomycetidae</taxon>
        <taxon>Agaricales</taxon>
        <taxon>Marasmiineae</taxon>
        <taxon>Marasmiaceae</taxon>
        <taxon>Marasmius</taxon>
    </lineage>
</organism>
<protein>
    <submittedName>
        <fullName evidence="4">Uncharacterized protein</fullName>
    </submittedName>
</protein>
<feature type="region of interest" description="Disordered" evidence="1">
    <location>
        <begin position="856"/>
        <end position="898"/>
    </location>
</feature>